<dbReference type="AlphaFoldDB" id="A0A8T2S296"/>
<evidence type="ECO:0000313" key="1">
    <source>
        <dbReference type="EMBL" id="KAH7301763.1"/>
    </source>
</evidence>
<protein>
    <submittedName>
        <fullName evidence="1">Uncharacterized protein</fullName>
    </submittedName>
</protein>
<organism evidence="1 2">
    <name type="scientific">Ceratopteris richardii</name>
    <name type="common">Triangle waterfern</name>
    <dbReference type="NCBI Taxonomy" id="49495"/>
    <lineage>
        <taxon>Eukaryota</taxon>
        <taxon>Viridiplantae</taxon>
        <taxon>Streptophyta</taxon>
        <taxon>Embryophyta</taxon>
        <taxon>Tracheophyta</taxon>
        <taxon>Polypodiopsida</taxon>
        <taxon>Polypodiidae</taxon>
        <taxon>Polypodiales</taxon>
        <taxon>Pteridineae</taxon>
        <taxon>Pteridaceae</taxon>
        <taxon>Parkerioideae</taxon>
        <taxon>Ceratopteris</taxon>
    </lineage>
</organism>
<dbReference type="OMA" id="WNFIKSC"/>
<dbReference type="PANTHER" id="PTHR48146:SF2">
    <property type="entry name" value="K-STIMULATED PYROPHOSPHATE-ENERGIZED SODIUM PUMP PROTEIN"/>
    <property type="match status" value="1"/>
</dbReference>
<dbReference type="OrthoDB" id="19610at2759"/>
<reference evidence="1 2" key="1">
    <citation type="submission" date="2021-08" db="EMBL/GenBank/DDBJ databases">
        <title>WGS assembly of Ceratopteris richardii.</title>
        <authorList>
            <person name="Marchant D.B."/>
            <person name="Chen G."/>
            <person name="Jenkins J."/>
            <person name="Shu S."/>
            <person name="Leebens-Mack J."/>
            <person name="Grimwood J."/>
            <person name="Schmutz J."/>
            <person name="Soltis P."/>
            <person name="Soltis D."/>
            <person name="Chen Z.-H."/>
        </authorList>
    </citation>
    <scope>NUCLEOTIDE SEQUENCE [LARGE SCALE GENOMIC DNA]</scope>
    <source>
        <strain evidence="1">Whitten #5841</strain>
        <tissue evidence="1">Leaf</tissue>
    </source>
</reference>
<accession>A0A8T2S296</accession>
<dbReference type="PANTHER" id="PTHR48146">
    <property type="entry name" value="K-STIMULATED PYROPHOSPHATE-ENERGIZED SODIUM PUMP PROTEIN"/>
    <property type="match status" value="1"/>
</dbReference>
<dbReference type="EMBL" id="CM035428">
    <property type="protein sequence ID" value="KAH7301763.1"/>
    <property type="molecule type" value="Genomic_DNA"/>
</dbReference>
<evidence type="ECO:0000313" key="2">
    <source>
        <dbReference type="Proteomes" id="UP000825935"/>
    </source>
</evidence>
<name>A0A8T2S296_CERRI</name>
<dbReference type="Proteomes" id="UP000825935">
    <property type="component" value="Chromosome 23"/>
</dbReference>
<comment type="caution">
    <text evidence="1">The sequence shown here is derived from an EMBL/GenBank/DDBJ whole genome shotgun (WGS) entry which is preliminary data.</text>
</comment>
<keyword evidence="2" id="KW-1185">Reference proteome</keyword>
<sequence>MSRRSSLAQSDCLVGLTLQVQRQLQKAVNNPSQRAEILLQLFTDVALEVDDRARGLLYGSSASGGENDTKRRVCFYEVIAERYMQVPDDGKVILPLFLQLWSQSFASQIFALLFYQWLFEGPAEQDSGFLRYSTAFFEGAMNSFWIDMQSDTRRFFSLYHYTLEEVALKSERLRKLPKKAQRELALLVSRFFFFYESGARLQELLHNCAAFTNCSMGTAEDVFVMELTDQLQKIKVEPVLIHYLDSAKTLKGLELRASTSTRLKSALYSFTAPGGPMYPTREVRHVAWNTLDCLFPM</sequence>
<proteinExistence type="predicted"/>
<gene>
    <name evidence="1" type="ORF">KP509_23G041400</name>
</gene>